<proteinExistence type="predicted"/>
<evidence type="ECO:0000313" key="1">
    <source>
        <dbReference type="EMBL" id="KAK3935287.1"/>
    </source>
</evidence>
<reference evidence="2" key="1">
    <citation type="journal article" date="2023" name="Mol. Phylogenet. Evol.">
        <title>Genome-scale phylogeny and comparative genomics of the fungal order Sordariales.</title>
        <authorList>
            <person name="Hensen N."/>
            <person name="Bonometti L."/>
            <person name="Westerberg I."/>
            <person name="Brannstrom I.O."/>
            <person name="Guillou S."/>
            <person name="Cros-Aarteil S."/>
            <person name="Calhoun S."/>
            <person name="Haridas S."/>
            <person name="Kuo A."/>
            <person name="Mondo S."/>
            <person name="Pangilinan J."/>
            <person name="Riley R."/>
            <person name="LaButti K."/>
            <person name="Andreopoulos B."/>
            <person name="Lipzen A."/>
            <person name="Chen C."/>
            <person name="Yan M."/>
            <person name="Daum C."/>
            <person name="Ng V."/>
            <person name="Clum A."/>
            <person name="Steindorff A."/>
            <person name="Ohm R.A."/>
            <person name="Martin F."/>
            <person name="Silar P."/>
            <person name="Natvig D.O."/>
            <person name="Lalanne C."/>
            <person name="Gautier V."/>
            <person name="Ament-Velasquez S.L."/>
            <person name="Kruys A."/>
            <person name="Hutchinson M.I."/>
            <person name="Powell A.J."/>
            <person name="Barry K."/>
            <person name="Miller A.N."/>
            <person name="Grigoriev I.V."/>
            <person name="Debuchy R."/>
            <person name="Gladieux P."/>
            <person name="Hiltunen Thoren M."/>
            <person name="Johannesson H."/>
        </authorList>
    </citation>
    <scope>NUCLEOTIDE SEQUENCE [LARGE SCALE GENOMIC DNA]</scope>
    <source>
        <strain evidence="2">CBS 340.73</strain>
    </source>
</reference>
<organism evidence="1 2">
    <name type="scientific">Diplogelasinospora grovesii</name>
    <dbReference type="NCBI Taxonomy" id="303347"/>
    <lineage>
        <taxon>Eukaryota</taxon>
        <taxon>Fungi</taxon>
        <taxon>Dikarya</taxon>
        <taxon>Ascomycota</taxon>
        <taxon>Pezizomycotina</taxon>
        <taxon>Sordariomycetes</taxon>
        <taxon>Sordariomycetidae</taxon>
        <taxon>Sordariales</taxon>
        <taxon>Diplogelasinosporaceae</taxon>
        <taxon>Diplogelasinospora</taxon>
    </lineage>
</organism>
<dbReference type="EMBL" id="MU853930">
    <property type="protein sequence ID" value="KAK3935287.1"/>
    <property type="molecule type" value="Genomic_DNA"/>
</dbReference>
<evidence type="ECO:0000313" key="2">
    <source>
        <dbReference type="Proteomes" id="UP001303473"/>
    </source>
</evidence>
<accession>A0AAN6MXG2</accession>
<sequence>MREVVICLGPLCDWRQADDDFGASLERQPRQPTSFTPHARGRCCEPQKEQIHDEHQYAMADANRERKLTTSAPVVLDALTRCRRCMVQHTRAAVGGVEALETGSPAAPRPINGRPPPPRQAFRHIPRPLRAHPIIPSGSELHIMPDRMHINTTSVFELGRSCGEMFRFDLARLRPCALVPYTPRGVCVVCVHAVDSPFIIGSSGKPSHHGSCVGCGSLQSSILRPAIEATAHVRAAKGSFLHDAYHLRHWLEAPTLTAIAHSLAA</sequence>
<gene>
    <name evidence="1" type="ORF">QBC46DRAFT_346787</name>
</gene>
<protein>
    <submittedName>
        <fullName evidence="1">Uncharacterized protein</fullName>
    </submittedName>
</protein>
<comment type="caution">
    <text evidence="1">The sequence shown here is derived from an EMBL/GenBank/DDBJ whole genome shotgun (WGS) entry which is preliminary data.</text>
</comment>
<dbReference type="Proteomes" id="UP001303473">
    <property type="component" value="Unassembled WGS sequence"/>
</dbReference>
<dbReference type="AlphaFoldDB" id="A0AAN6MXG2"/>
<keyword evidence="2" id="KW-1185">Reference proteome</keyword>
<name>A0AAN6MXG2_9PEZI</name>